<evidence type="ECO:0000259" key="2">
    <source>
        <dbReference type="PROSITE" id="PS50826"/>
    </source>
</evidence>
<dbReference type="EMBL" id="HBUF01211800">
    <property type="protein sequence ID" value="CAG6665789.1"/>
    <property type="molecule type" value="Transcribed_RNA"/>
</dbReference>
<organism evidence="3">
    <name type="scientific">Cacopsylla melanoneura</name>
    <dbReference type="NCBI Taxonomy" id="428564"/>
    <lineage>
        <taxon>Eukaryota</taxon>
        <taxon>Metazoa</taxon>
        <taxon>Ecdysozoa</taxon>
        <taxon>Arthropoda</taxon>
        <taxon>Hexapoda</taxon>
        <taxon>Insecta</taxon>
        <taxon>Pterygota</taxon>
        <taxon>Neoptera</taxon>
        <taxon>Paraneoptera</taxon>
        <taxon>Hemiptera</taxon>
        <taxon>Sternorrhyncha</taxon>
        <taxon>Psylloidea</taxon>
        <taxon>Psyllidae</taxon>
        <taxon>Psyllinae</taxon>
        <taxon>Cacopsylla</taxon>
    </lineage>
</organism>
<reference evidence="3" key="1">
    <citation type="submission" date="2021-05" db="EMBL/GenBank/DDBJ databases">
        <authorList>
            <person name="Alioto T."/>
            <person name="Alioto T."/>
            <person name="Gomez Garrido J."/>
        </authorList>
    </citation>
    <scope>NUCLEOTIDE SEQUENCE</scope>
</reference>
<protein>
    <submittedName>
        <fullName evidence="3">RUN domain-containing protein 1</fullName>
    </submittedName>
</protein>
<name>A0A8D8SEF4_9HEMI</name>
<dbReference type="SUPFAM" id="SSF140741">
    <property type="entry name" value="RUN domain-like"/>
    <property type="match status" value="1"/>
</dbReference>
<dbReference type="InterPro" id="IPR004012">
    <property type="entry name" value="Run_dom"/>
</dbReference>
<dbReference type="CDD" id="cd17683">
    <property type="entry name" value="RUN_RUNDC1"/>
    <property type="match status" value="1"/>
</dbReference>
<sequence>MDSEKKSTIDKVFEDLDEDSDTVHKEEAPRTNCGNSTNLGTTESLPNASNTQMIDLENDHSNEFIPNTHHTQIIETNGRNSALKGINMASDIIDNTAHLNAIKTLDEPNNAITEGPKKWTNNEHSTTNLMEHIEVVRKQESSMKTKDGIDLADLLEDLCNDGQPNATKVNISSVPDNLLDMNDTSEAISNKSMSTQICRTDAVKTEASLAVNKTNIGPQISNTNVVTNANISASKPDPLMGDINFGVISKTDTEADRLKSDTNLASLPNGRKISSQLTASFNLHDPNPTISHRNDFPSDFGFDCAMLPSSLASISTGHGQSMSRQQEGLLPSPSTSKGREELSPFDEITSRANGKDAVLKFDGVNIESSIQLNLSERSPNKELSFASTSKRQDCMPQFNEGILETSSQQCNPPDRSPQKDFFLSERSPRKEFSRLHSLESDGNMFDGRQYISYDDGLTESSNHYHQNLDSLTETHHYQNANSSTESHHYRHNLDYSSGDFSNVSGLHESDLLSKYKEMEAQQELLNHSLISLSTHFAQVQLRLKQIINSPKNEQETLLKNLEKFTFIGIPEVNELCLYNYETKSHDDESSETAECKSYIEDKLAFEKNKHKEMIGKLKTQLESLENYVYEFSNNDDAEIPTSLIINKQQIIINELKDKLNLNVNLSEDEQLREEINKSIIGPMKTKEDLILQLKTQISDLEKFINFLQSNQCKCTVAASNVDMKQKTITIMKKISTILHIFAEHHSSNFKKPATVASMKKSMKVNHYGDLRAQLEIAINHVIDACRQPPDQDIPIDSDYMSDTEDPIPCNSKVALAVRKHLAPTLQRLLQHGLCSPNANQTVSVVQYISCASSVNKRASTAHIWDLINKYYEIKDGADFNCKPNRKLSESFNLDIGAGTLGIKQSLLASIGNILAVHHKYKKFNPDSYFKSFVCDGLNKKLLVDWLHLILAYKSFSTDYYAPWSYVSSTRFVDAAASLRRLYEFHFSLTIVDVAIRNLQSIKDAF</sequence>
<dbReference type="Gene3D" id="1.20.58.900">
    <property type="match status" value="1"/>
</dbReference>
<feature type="compositionally biased region" description="Polar residues" evidence="1">
    <location>
        <begin position="314"/>
        <end position="336"/>
    </location>
</feature>
<evidence type="ECO:0000256" key="1">
    <source>
        <dbReference type="SAM" id="MobiDB-lite"/>
    </source>
</evidence>
<proteinExistence type="predicted"/>
<feature type="domain" description="RUN" evidence="2">
    <location>
        <begin position="812"/>
        <end position="993"/>
    </location>
</feature>
<evidence type="ECO:0000313" key="3">
    <source>
        <dbReference type="EMBL" id="CAG6665789.1"/>
    </source>
</evidence>
<dbReference type="InterPro" id="IPR047343">
    <property type="entry name" value="RUSC1_2"/>
</dbReference>
<dbReference type="PANTHER" id="PTHR15591:SF19">
    <property type="entry name" value="RUN DOMAIN-CONTAINING PROTEIN 1 ISOFORM X1"/>
    <property type="match status" value="1"/>
</dbReference>
<accession>A0A8D8SEF4</accession>
<dbReference type="Pfam" id="PF26030">
    <property type="entry name" value="RUNDC1"/>
    <property type="match status" value="1"/>
</dbReference>
<feature type="region of interest" description="Disordered" evidence="1">
    <location>
        <begin position="314"/>
        <end position="349"/>
    </location>
</feature>
<dbReference type="PANTHER" id="PTHR15591">
    <property type="entry name" value="RUN AND SH3 DOMAIN CONTAINING"/>
    <property type="match status" value="1"/>
</dbReference>
<dbReference type="Pfam" id="PF02759">
    <property type="entry name" value="RUN"/>
    <property type="match status" value="1"/>
</dbReference>
<dbReference type="AlphaFoldDB" id="A0A8D8SEF4"/>
<dbReference type="InterPro" id="IPR037213">
    <property type="entry name" value="Run_dom_sf"/>
</dbReference>
<dbReference type="SMART" id="SM00593">
    <property type="entry name" value="RUN"/>
    <property type="match status" value="1"/>
</dbReference>
<feature type="compositionally biased region" description="Polar residues" evidence="1">
    <location>
        <begin position="32"/>
        <end position="47"/>
    </location>
</feature>
<dbReference type="InterPro" id="IPR058732">
    <property type="entry name" value="RUNDC1_M"/>
</dbReference>
<feature type="compositionally biased region" description="Basic and acidic residues" evidence="1">
    <location>
        <begin position="1"/>
        <end position="14"/>
    </location>
</feature>
<feature type="region of interest" description="Disordered" evidence="1">
    <location>
        <begin position="1"/>
        <end position="47"/>
    </location>
</feature>
<dbReference type="PROSITE" id="PS50826">
    <property type="entry name" value="RUN"/>
    <property type="match status" value="1"/>
</dbReference>